<dbReference type="PANTHER" id="PTHR43384">
    <property type="entry name" value="SEPTUM SITE-DETERMINING PROTEIN MIND HOMOLOG, CHLOROPLASTIC-RELATED"/>
    <property type="match status" value="1"/>
</dbReference>
<organism evidence="4">
    <name type="scientific">marine sediment metagenome</name>
    <dbReference type="NCBI Taxonomy" id="412755"/>
    <lineage>
        <taxon>unclassified sequences</taxon>
        <taxon>metagenomes</taxon>
        <taxon>ecological metagenomes</taxon>
    </lineage>
</organism>
<accession>X1F1U5</accession>
<sequence length="108" mass="11605">MEKHKNIIAIVGPKGGVGKSSISANLAIALSRLGKKVVAVDLDLGASNLHAIFGMRDFKYSLDDFVQNRVKKLGDIIVDTGLKNLGIIRGGDVPGIANMQYQKKMELV</sequence>
<dbReference type="Pfam" id="PF01656">
    <property type="entry name" value="CbiA"/>
    <property type="match status" value="1"/>
</dbReference>
<proteinExistence type="predicted"/>
<dbReference type="GO" id="GO:0005829">
    <property type="term" value="C:cytosol"/>
    <property type="evidence" value="ECO:0007669"/>
    <property type="project" value="TreeGrafter"/>
</dbReference>
<dbReference type="InterPro" id="IPR050625">
    <property type="entry name" value="ParA/MinD_ATPase"/>
</dbReference>
<dbReference type="GO" id="GO:0051782">
    <property type="term" value="P:negative regulation of cell division"/>
    <property type="evidence" value="ECO:0007669"/>
    <property type="project" value="TreeGrafter"/>
</dbReference>
<dbReference type="PANTHER" id="PTHR43384:SF6">
    <property type="entry name" value="SEPTUM SITE-DETERMINING PROTEIN MIND HOMOLOG, CHLOROPLASTIC"/>
    <property type="match status" value="1"/>
</dbReference>
<dbReference type="SUPFAM" id="SSF52540">
    <property type="entry name" value="P-loop containing nucleoside triphosphate hydrolases"/>
    <property type="match status" value="1"/>
</dbReference>
<gene>
    <name evidence="4" type="ORF">S01H4_60226</name>
</gene>
<comment type="caution">
    <text evidence="4">The sequence shown here is derived from an EMBL/GenBank/DDBJ whole genome shotgun (WGS) entry which is preliminary data.</text>
</comment>
<keyword evidence="2" id="KW-0067">ATP-binding</keyword>
<keyword evidence="1" id="KW-0547">Nucleotide-binding</keyword>
<evidence type="ECO:0000313" key="4">
    <source>
        <dbReference type="EMBL" id="GAH14793.1"/>
    </source>
</evidence>
<dbReference type="GO" id="GO:0016887">
    <property type="term" value="F:ATP hydrolysis activity"/>
    <property type="evidence" value="ECO:0007669"/>
    <property type="project" value="TreeGrafter"/>
</dbReference>
<dbReference type="AlphaFoldDB" id="X1F1U5"/>
<feature type="non-terminal residue" evidence="4">
    <location>
        <position position="108"/>
    </location>
</feature>
<dbReference type="Gene3D" id="3.40.50.300">
    <property type="entry name" value="P-loop containing nucleotide triphosphate hydrolases"/>
    <property type="match status" value="1"/>
</dbReference>
<feature type="domain" description="CobQ/CobB/MinD/ParA nucleotide binding" evidence="3">
    <location>
        <begin position="8"/>
        <end position="81"/>
    </location>
</feature>
<name>X1F1U5_9ZZZZ</name>
<dbReference type="InterPro" id="IPR027417">
    <property type="entry name" value="P-loop_NTPase"/>
</dbReference>
<reference evidence="4" key="1">
    <citation type="journal article" date="2014" name="Front. Microbiol.">
        <title>High frequency of phylogenetically diverse reductive dehalogenase-homologous genes in deep subseafloor sedimentary metagenomes.</title>
        <authorList>
            <person name="Kawai M."/>
            <person name="Futagami T."/>
            <person name="Toyoda A."/>
            <person name="Takaki Y."/>
            <person name="Nishi S."/>
            <person name="Hori S."/>
            <person name="Arai W."/>
            <person name="Tsubouchi T."/>
            <person name="Morono Y."/>
            <person name="Uchiyama I."/>
            <person name="Ito T."/>
            <person name="Fujiyama A."/>
            <person name="Inagaki F."/>
            <person name="Takami H."/>
        </authorList>
    </citation>
    <scope>NUCLEOTIDE SEQUENCE</scope>
    <source>
        <strain evidence="4">Expedition CK06-06</strain>
    </source>
</reference>
<dbReference type="EMBL" id="BART01035467">
    <property type="protein sequence ID" value="GAH14793.1"/>
    <property type="molecule type" value="Genomic_DNA"/>
</dbReference>
<protein>
    <recommendedName>
        <fullName evidence="3">CobQ/CobB/MinD/ParA nucleotide binding domain-containing protein</fullName>
    </recommendedName>
</protein>
<dbReference type="GO" id="GO:0005524">
    <property type="term" value="F:ATP binding"/>
    <property type="evidence" value="ECO:0007669"/>
    <property type="project" value="UniProtKB-KW"/>
</dbReference>
<evidence type="ECO:0000256" key="2">
    <source>
        <dbReference type="ARBA" id="ARBA00022840"/>
    </source>
</evidence>
<evidence type="ECO:0000259" key="3">
    <source>
        <dbReference type="Pfam" id="PF01656"/>
    </source>
</evidence>
<evidence type="ECO:0000256" key="1">
    <source>
        <dbReference type="ARBA" id="ARBA00022741"/>
    </source>
</evidence>
<dbReference type="GO" id="GO:0009898">
    <property type="term" value="C:cytoplasmic side of plasma membrane"/>
    <property type="evidence" value="ECO:0007669"/>
    <property type="project" value="TreeGrafter"/>
</dbReference>
<dbReference type="InterPro" id="IPR002586">
    <property type="entry name" value="CobQ/CobB/MinD/ParA_Nub-bd_dom"/>
</dbReference>